<dbReference type="Proteomes" id="UP001521209">
    <property type="component" value="Unassembled WGS sequence"/>
</dbReference>
<protein>
    <submittedName>
        <fullName evidence="2">Uncharacterized protein</fullName>
    </submittedName>
</protein>
<accession>A0ABS9DX92</accession>
<comment type="caution">
    <text evidence="2">The sequence shown here is derived from an EMBL/GenBank/DDBJ whole genome shotgun (WGS) entry which is preliminary data.</text>
</comment>
<keyword evidence="3" id="KW-1185">Reference proteome</keyword>
<name>A0ABS9DX92_9PROT</name>
<evidence type="ECO:0000313" key="3">
    <source>
        <dbReference type="Proteomes" id="UP001521209"/>
    </source>
</evidence>
<dbReference type="RefSeq" id="WP_235703287.1">
    <property type="nucleotide sequence ID" value="NZ_JAKGBZ010000006.1"/>
</dbReference>
<proteinExistence type="predicted"/>
<dbReference type="EMBL" id="JAKGBZ010000006">
    <property type="protein sequence ID" value="MCF3946062.1"/>
    <property type="molecule type" value="Genomic_DNA"/>
</dbReference>
<reference evidence="2 3" key="1">
    <citation type="submission" date="2022-01" db="EMBL/GenBank/DDBJ databases">
        <authorList>
            <person name="Won M."/>
            <person name="Kim S.-J."/>
            <person name="Kwon S.-W."/>
        </authorList>
    </citation>
    <scope>NUCLEOTIDE SEQUENCE [LARGE SCALE GENOMIC DNA]</scope>
    <source>
        <strain evidence="2 3">KCTC 23505</strain>
    </source>
</reference>
<feature type="region of interest" description="Disordered" evidence="1">
    <location>
        <begin position="1"/>
        <end position="45"/>
    </location>
</feature>
<sequence>MAKPNRISDATTKPFGNRKTCRVSRRPDTGRQFIVHPHHDPGRHPPLLAAAPRAHQITLSLIGATTSKR</sequence>
<organism evidence="2 3">
    <name type="scientific">Acidiphilium iwatense</name>
    <dbReference type="NCBI Taxonomy" id="768198"/>
    <lineage>
        <taxon>Bacteria</taxon>
        <taxon>Pseudomonadati</taxon>
        <taxon>Pseudomonadota</taxon>
        <taxon>Alphaproteobacteria</taxon>
        <taxon>Acetobacterales</taxon>
        <taxon>Acidocellaceae</taxon>
        <taxon>Acidiphilium</taxon>
    </lineage>
</organism>
<gene>
    <name evidence="2" type="ORF">L2A60_05105</name>
</gene>
<evidence type="ECO:0000256" key="1">
    <source>
        <dbReference type="SAM" id="MobiDB-lite"/>
    </source>
</evidence>
<evidence type="ECO:0000313" key="2">
    <source>
        <dbReference type="EMBL" id="MCF3946062.1"/>
    </source>
</evidence>